<comment type="caution">
    <text evidence="1">The sequence shown here is derived from an EMBL/GenBank/DDBJ whole genome shotgun (WGS) entry which is preliminary data.</text>
</comment>
<dbReference type="Proteomes" id="UP000321301">
    <property type="component" value="Unassembled WGS sequence"/>
</dbReference>
<proteinExistence type="predicted"/>
<dbReference type="PROSITE" id="PS51257">
    <property type="entry name" value="PROKAR_LIPOPROTEIN"/>
    <property type="match status" value="1"/>
</dbReference>
<keyword evidence="2" id="KW-1185">Reference proteome</keyword>
<dbReference type="Pfam" id="PF13970">
    <property type="entry name" value="DUF4221"/>
    <property type="match status" value="1"/>
</dbReference>
<gene>
    <name evidence="1" type="ORF">CQA01_43420</name>
</gene>
<accession>A0A512CHW3</accession>
<evidence type="ECO:0000313" key="2">
    <source>
        <dbReference type="Proteomes" id="UP000321301"/>
    </source>
</evidence>
<reference evidence="1 2" key="1">
    <citation type="submission" date="2019-07" db="EMBL/GenBank/DDBJ databases">
        <title>Whole genome shotgun sequence of Cyclobacterium qasimii NBRC 106168.</title>
        <authorList>
            <person name="Hosoyama A."/>
            <person name="Uohara A."/>
            <person name="Ohji S."/>
            <person name="Ichikawa N."/>
        </authorList>
    </citation>
    <scope>NUCLEOTIDE SEQUENCE [LARGE SCALE GENOMIC DNA]</scope>
    <source>
        <strain evidence="1 2">NBRC 106168</strain>
    </source>
</reference>
<dbReference type="AlphaFoldDB" id="A0A512CHW3"/>
<protein>
    <submittedName>
        <fullName evidence="1">Uncharacterized protein</fullName>
    </submittedName>
</protein>
<dbReference type="InterPro" id="IPR025316">
    <property type="entry name" value="DUF4221"/>
</dbReference>
<evidence type="ECO:0000313" key="1">
    <source>
        <dbReference type="EMBL" id="GEO23808.1"/>
    </source>
</evidence>
<sequence length="288" mass="33653">MRYLFYLILVILISCKENIVENRSDYFSNLQFSLDTVLIDSSDEIIFLQYQLFSSDLSKDGKHLFNFNENDVAIEKINLDELRLEEKFPFEREGPNGIGSNVAVIKIYNEDQITLTGMNQTSLFSLDGEKLNTVYFENFSLGGHPMEGGEQFGPRVILDTNAERLYGLSYRYKDKNYVLGILYLKDYEISKIELKSFEKIPDYSFKYTYTGKAIAHMTQGPKVGIERFGNKVILSNEIISTLMWYDTEVDSLFMKTYNSQLTANQKEKEYIKKHETSESFQIEYRRYK</sequence>
<name>A0A512CHW3_9BACT</name>
<dbReference type="EMBL" id="BJYV01000028">
    <property type="protein sequence ID" value="GEO23808.1"/>
    <property type="molecule type" value="Genomic_DNA"/>
</dbReference>
<organism evidence="1 2">
    <name type="scientific">Cyclobacterium qasimii</name>
    <dbReference type="NCBI Taxonomy" id="1350429"/>
    <lineage>
        <taxon>Bacteria</taxon>
        <taxon>Pseudomonadati</taxon>
        <taxon>Bacteroidota</taxon>
        <taxon>Cytophagia</taxon>
        <taxon>Cytophagales</taxon>
        <taxon>Cyclobacteriaceae</taxon>
        <taxon>Cyclobacterium</taxon>
    </lineage>
</organism>